<sequence length="210" mass="24326">MAGLCEIETGLYGLAVVVITEDVQNVHLLLEYRPHIDVSLICEHDPKFQEYCVCPQNMPRFDSEGIPNQAPETNKPMILNGPTRRNREGSHQFIAVFNVIEAVQIYKNKVSQKLDEAVLATTHSTRTWSHITSSLKKMAELAVESLEANLQLTWPRTREELFYIKRRESLKSYIEEEEEEEEEEEDDDDDDDDDDYIILIILKNPDQCKQ</sequence>
<feature type="region of interest" description="Disordered" evidence="1">
    <location>
        <begin position="173"/>
        <end position="195"/>
    </location>
</feature>
<evidence type="ECO:0000313" key="2">
    <source>
        <dbReference type="EMBL" id="KAJ4445635.1"/>
    </source>
</evidence>
<reference evidence="2 3" key="1">
    <citation type="journal article" date="2022" name="Allergy">
        <title>Genome assembly and annotation of Periplaneta americana reveal a comprehensive cockroach allergen profile.</title>
        <authorList>
            <person name="Wang L."/>
            <person name="Xiong Q."/>
            <person name="Saelim N."/>
            <person name="Wang L."/>
            <person name="Nong W."/>
            <person name="Wan A.T."/>
            <person name="Shi M."/>
            <person name="Liu X."/>
            <person name="Cao Q."/>
            <person name="Hui J.H.L."/>
            <person name="Sookrung N."/>
            <person name="Leung T.F."/>
            <person name="Tungtrongchitr A."/>
            <person name="Tsui S.K.W."/>
        </authorList>
    </citation>
    <scope>NUCLEOTIDE SEQUENCE [LARGE SCALE GENOMIC DNA]</scope>
    <source>
        <strain evidence="2">PWHHKU_190912</strain>
    </source>
</reference>
<comment type="caution">
    <text evidence="2">The sequence shown here is derived from an EMBL/GenBank/DDBJ whole genome shotgun (WGS) entry which is preliminary data.</text>
</comment>
<name>A0ABQ8TIY2_PERAM</name>
<gene>
    <name evidence="2" type="ORF">ANN_12317</name>
</gene>
<evidence type="ECO:0000256" key="1">
    <source>
        <dbReference type="SAM" id="MobiDB-lite"/>
    </source>
</evidence>
<dbReference type="EMBL" id="JAJSOF020000009">
    <property type="protein sequence ID" value="KAJ4445635.1"/>
    <property type="molecule type" value="Genomic_DNA"/>
</dbReference>
<proteinExistence type="predicted"/>
<dbReference type="Proteomes" id="UP001148838">
    <property type="component" value="Unassembled WGS sequence"/>
</dbReference>
<evidence type="ECO:0000313" key="3">
    <source>
        <dbReference type="Proteomes" id="UP001148838"/>
    </source>
</evidence>
<feature type="compositionally biased region" description="Acidic residues" evidence="1">
    <location>
        <begin position="175"/>
        <end position="195"/>
    </location>
</feature>
<protein>
    <submittedName>
        <fullName evidence="2">Uncharacterized protein</fullName>
    </submittedName>
</protein>
<organism evidence="2 3">
    <name type="scientific">Periplaneta americana</name>
    <name type="common">American cockroach</name>
    <name type="synonym">Blatta americana</name>
    <dbReference type="NCBI Taxonomy" id="6978"/>
    <lineage>
        <taxon>Eukaryota</taxon>
        <taxon>Metazoa</taxon>
        <taxon>Ecdysozoa</taxon>
        <taxon>Arthropoda</taxon>
        <taxon>Hexapoda</taxon>
        <taxon>Insecta</taxon>
        <taxon>Pterygota</taxon>
        <taxon>Neoptera</taxon>
        <taxon>Polyneoptera</taxon>
        <taxon>Dictyoptera</taxon>
        <taxon>Blattodea</taxon>
        <taxon>Blattoidea</taxon>
        <taxon>Blattidae</taxon>
        <taxon>Blattinae</taxon>
        <taxon>Periplaneta</taxon>
    </lineage>
</organism>
<keyword evidence="3" id="KW-1185">Reference proteome</keyword>
<accession>A0ABQ8TIY2</accession>